<proteinExistence type="inferred from homology"/>
<dbReference type="GO" id="GO:0012505">
    <property type="term" value="C:endomembrane system"/>
    <property type="evidence" value="ECO:0007669"/>
    <property type="project" value="UniProtKB-SubCell"/>
</dbReference>
<evidence type="ECO:0000256" key="6">
    <source>
        <dbReference type="ARBA" id="ARBA00023136"/>
    </source>
</evidence>
<dbReference type="Pfam" id="PF00860">
    <property type="entry name" value="Xan_ur_permease"/>
    <property type="match status" value="1"/>
</dbReference>
<dbReference type="Proteomes" id="UP000321617">
    <property type="component" value="Unassembled WGS sequence"/>
</dbReference>
<keyword evidence="4 7" id="KW-0812">Transmembrane</keyword>
<keyword evidence="5 7" id="KW-1133">Transmembrane helix</keyword>
<dbReference type="InterPro" id="IPR045018">
    <property type="entry name" value="Azg-like"/>
</dbReference>
<dbReference type="GO" id="GO:0005886">
    <property type="term" value="C:plasma membrane"/>
    <property type="evidence" value="ECO:0007669"/>
    <property type="project" value="TreeGrafter"/>
</dbReference>
<dbReference type="OrthoDB" id="9808458at2"/>
<sequence length="477" mass="48946">MGKNTSGTAAASKVNGFDRWFQITARGSTVGAEIRGGFTTFMAMAYIVVLNPLILTGATDVTGERLSLVGVTTMTAFSAFIATTVMGAVGRVPLALAAALTVNAVVAYQIAPNVTWAQAMGLVVLEGLLIVVLAISGARAAIMNAIPRDLKYAIGAGLGLFIALIGLVNAGFVTRRPDADGTTVPVVLGSGGELQGWPIAVFVIGLLLTIALWGRRVPGAVMISIVVATVLGIVVESVASPGGWGLVTPTMPDRVFAAPDFSLFGQVDLFGAFTHLGLVTVVVFLFTLVLSGFFDAMGTIIAVSDEAGLVDDKGRMPGIGRVLSIDGAAAAFGGVTSSSANTVFVESAAGVGDGARTGLASVVTGLLFGATMFLVPLAAVVPQQAAAPALVLVGGLMVAQVRNIDFTDTEIAIPAFLILAITPFTYSVTSGVGAGIIAFVLLKTVRGKWREPGWLLWIVTLVFVAYFGIHGIEVLFG</sequence>
<reference evidence="8 9" key="1">
    <citation type="journal article" date="2013" name="Stand. Genomic Sci.">
        <title>Genomic Encyclopedia of Type Strains, Phase I: The one thousand microbial genomes (KMG-I) project.</title>
        <authorList>
            <person name="Kyrpides N.C."/>
            <person name="Woyke T."/>
            <person name="Eisen J.A."/>
            <person name="Garrity G."/>
            <person name="Lilburn T.G."/>
            <person name="Beck B.J."/>
            <person name="Whitman W.B."/>
            <person name="Hugenholtz P."/>
            <person name="Klenk H.P."/>
        </authorList>
    </citation>
    <scope>NUCLEOTIDE SEQUENCE [LARGE SCALE GENOMIC DNA]</scope>
    <source>
        <strain evidence="8 9">DSM 45044</strain>
    </source>
</reference>
<feature type="transmembrane region" description="Helical" evidence="7">
    <location>
        <begin position="385"/>
        <end position="404"/>
    </location>
</feature>
<evidence type="ECO:0000256" key="7">
    <source>
        <dbReference type="SAM" id="Phobius"/>
    </source>
</evidence>
<dbReference type="AlphaFoldDB" id="A0A562URK5"/>
<feature type="transmembrane region" description="Helical" evidence="7">
    <location>
        <begin position="454"/>
        <end position="476"/>
    </location>
</feature>
<comment type="caution">
    <text evidence="8">The sequence shown here is derived from an EMBL/GenBank/DDBJ whole genome shotgun (WGS) entry which is preliminary data.</text>
</comment>
<feature type="transmembrane region" description="Helical" evidence="7">
    <location>
        <begin position="416"/>
        <end position="442"/>
    </location>
</feature>
<evidence type="ECO:0000256" key="5">
    <source>
        <dbReference type="ARBA" id="ARBA00022989"/>
    </source>
</evidence>
<organism evidence="8 9">
    <name type="scientific">Stackebrandtia albiflava</name>
    <dbReference type="NCBI Taxonomy" id="406432"/>
    <lineage>
        <taxon>Bacteria</taxon>
        <taxon>Bacillati</taxon>
        <taxon>Actinomycetota</taxon>
        <taxon>Actinomycetes</taxon>
        <taxon>Glycomycetales</taxon>
        <taxon>Glycomycetaceae</taxon>
        <taxon>Stackebrandtia</taxon>
    </lineage>
</organism>
<feature type="transmembrane region" description="Helical" evidence="7">
    <location>
        <begin position="66"/>
        <end position="85"/>
    </location>
</feature>
<evidence type="ECO:0000256" key="3">
    <source>
        <dbReference type="ARBA" id="ARBA00022448"/>
    </source>
</evidence>
<dbReference type="RefSeq" id="WP_147142623.1">
    <property type="nucleotide sequence ID" value="NZ_BAABIJ010000004.1"/>
</dbReference>
<evidence type="ECO:0000256" key="4">
    <source>
        <dbReference type="ARBA" id="ARBA00022692"/>
    </source>
</evidence>
<feature type="transmembrane region" description="Helical" evidence="7">
    <location>
        <begin position="92"/>
        <end position="110"/>
    </location>
</feature>
<dbReference type="InterPro" id="IPR006043">
    <property type="entry name" value="NCS2"/>
</dbReference>
<dbReference type="GO" id="GO:0005345">
    <property type="term" value="F:purine nucleobase transmembrane transporter activity"/>
    <property type="evidence" value="ECO:0007669"/>
    <property type="project" value="TreeGrafter"/>
</dbReference>
<feature type="transmembrane region" description="Helical" evidence="7">
    <location>
        <begin position="269"/>
        <end position="294"/>
    </location>
</feature>
<feature type="transmembrane region" description="Helical" evidence="7">
    <location>
        <begin position="220"/>
        <end position="239"/>
    </location>
</feature>
<feature type="transmembrane region" description="Helical" evidence="7">
    <location>
        <begin position="194"/>
        <end position="213"/>
    </location>
</feature>
<dbReference type="EMBL" id="VLLL01000008">
    <property type="protein sequence ID" value="TWJ08246.1"/>
    <property type="molecule type" value="Genomic_DNA"/>
</dbReference>
<keyword evidence="3" id="KW-0813">Transport</keyword>
<name>A0A562URK5_9ACTN</name>
<accession>A0A562URK5</accession>
<protein>
    <submittedName>
        <fullName evidence="8">AGZA family xanthine/uracil permease-like MFS transporter</fullName>
    </submittedName>
</protein>
<feature type="transmembrane region" description="Helical" evidence="7">
    <location>
        <begin position="36"/>
        <end position="54"/>
    </location>
</feature>
<dbReference type="PANTHER" id="PTHR43337">
    <property type="entry name" value="XANTHINE/URACIL PERMEASE C887.17-RELATED"/>
    <property type="match status" value="1"/>
</dbReference>
<gene>
    <name evidence="8" type="ORF">LX16_4471</name>
</gene>
<keyword evidence="6 7" id="KW-0472">Membrane</keyword>
<evidence type="ECO:0000313" key="9">
    <source>
        <dbReference type="Proteomes" id="UP000321617"/>
    </source>
</evidence>
<feature type="transmembrane region" description="Helical" evidence="7">
    <location>
        <begin position="150"/>
        <end position="174"/>
    </location>
</feature>
<evidence type="ECO:0000256" key="1">
    <source>
        <dbReference type="ARBA" id="ARBA00004127"/>
    </source>
</evidence>
<evidence type="ECO:0000313" key="8">
    <source>
        <dbReference type="EMBL" id="TWJ08246.1"/>
    </source>
</evidence>
<keyword evidence="9" id="KW-1185">Reference proteome</keyword>
<feature type="transmembrane region" description="Helical" evidence="7">
    <location>
        <begin position="359"/>
        <end position="379"/>
    </location>
</feature>
<comment type="subcellular location">
    <subcellularLocation>
        <location evidence="1">Endomembrane system</location>
        <topology evidence="1">Multi-pass membrane protein</topology>
    </subcellularLocation>
</comment>
<evidence type="ECO:0000256" key="2">
    <source>
        <dbReference type="ARBA" id="ARBA00005697"/>
    </source>
</evidence>
<comment type="similarity">
    <text evidence="2">Belongs to the nucleobase:cation symporter-2 (NCS2) (TC 2.A.40) family. Azg-like subfamily.</text>
</comment>
<feature type="transmembrane region" description="Helical" evidence="7">
    <location>
        <begin position="116"/>
        <end position="138"/>
    </location>
</feature>
<dbReference type="PANTHER" id="PTHR43337:SF1">
    <property type="entry name" value="XANTHINE_URACIL PERMEASE C887.17-RELATED"/>
    <property type="match status" value="1"/>
</dbReference>